<evidence type="ECO:0000313" key="2">
    <source>
        <dbReference type="EMBL" id="RAJ26911.1"/>
    </source>
</evidence>
<dbReference type="RefSeq" id="WP_111635135.1">
    <property type="nucleotide sequence ID" value="NZ_QLLR01000022.1"/>
</dbReference>
<feature type="transmembrane region" description="Helical" evidence="1">
    <location>
        <begin position="113"/>
        <end position="130"/>
    </location>
</feature>
<accession>A0A327SDE2</accession>
<keyword evidence="1" id="KW-0472">Membrane</keyword>
<reference evidence="2 3" key="1">
    <citation type="submission" date="2018-06" db="EMBL/GenBank/DDBJ databases">
        <title>Genomic Encyclopedia of Archaeal and Bacterial Type Strains, Phase II (KMG-II): from individual species to whole genera.</title>
        <authorList>
            <person name="Goeker M."/>
        </authorList>
    </citation>
    <scope>NUCLEOTIDE SEQUENCE [LARGE SCALE GENOMIC DNA]</scope>
    <source>
        <strain evidence="2 3">DSM 14825</strain>
    </source>
</reference>
<keyword evidence="1" id="KW-0812">Transmembrane</keyword>
<dbReference type="AlphaFoldDB" id="A0A327SDE2"/>
<dbReference type="Proteomes" id="UP000249754">
    <property type="component" value="Unassembled WGS sequence"/>
</dbReference>
<protein>
    <submittedName>
        <fullName evidence="2">Uncharacterized protein</fullName>
    </submittedName>
</protein>
<keyword evidence="1" id="KW-1133">Transmembrane helix</keyword>
<name>A0A327SDE2_9SPHI</name>
<dbReference type="EMBL" id="QLLR01000022">
    <property type="protein sequence ID" value="RAJ26911.1"/>
    <property type="molecule type" value="Genomic_DNA"/>
</dbReference>
<feature type="transmembrane region" description="Helical" evidence="1">
    <location>
        <begin position="74"/>
        <end position="93"/>
    </location>
</feature>
<organism evidence="2 3">
    <name type="scientific">Pedobacter cryoconitis</name>
    <dbReference type="NCBI Taxonomy" id="188932"/>
    <lineage>
        <taxon>Bacteria</taxon>
        <taxon>Pseudomonadati</taxon>
        <taxon>Bacteroidota</taxon>
        <taxon>Sphingobacteriia</taxon>
        <taxon>Sphingobacteriales</taxon>
        <taxon>Sphingobacteriaceae</taxon>
        <taxon>Pedobacter</taxon>
    </lineage>
</organism>
<comment type="caution">
    <text evidence="2">The sequence shown here is derived from an EMBL/GenBank/DDBJ whole genome shotgun (WGS) entry which is preliminary data.</text>
</comment>
<evidence type="ECO:0000256" key="1">
    <source>
        <dbReference type="SAM" id="Phobius"/>
    </source>
</evidence>
<gene>
    <name evidence="2" type="ORF">LY11_03737</name>
</gene>
<dbReference type="OrthoDB" id="961830at2"/>
<evidence type="ECO:0000313" key="3">
    <source>
        <dbReference type="Proteomes" id="UP000249754"/>
    </source>
</evidence>
<sequence>MEELSDEQIQSLLENGLNTTKEPLSAIEQEQMDSYFSLFQKLKTEPADTLPFNFAAEVTRQLKLRLKYRSDLKFSLFSALGIIIGLIAAYGLLSLVKIDAGEQFLTAMLKLKWLLLTGVVILSGTLVFDLKIVQENPYNNAAGMDEAKN</sequence>
<proteinExistence type="predicted"/>